<evidence type="ECO:0000256" key="8">
    <source>
        <dbReference type="ARBA" id="ARBA00023008"/>
    </source>
</evidence>
<evidence type="ECO:0000256" key="5">
    <source>
        <dbReference type="ARBA" id="ARBA00022723"/>
    </source>
</evidence>
<evidence type="ECO:0000256" key="4">
    <source>
        <dbReference type="ARBA" id="ARBA00022448"/>
    </source>
</evidence>
<dbReference type="EMBL" id="BMCH01000002">
    <property type="protein sequence ID" value="GGC24731.1"/>
    <property type="molecule type" value="Genomic_DNA"/>
</dbReference>
<dbReference type="Proteomes" id="UP000637769">
    <property type="component" value="Unassembled WGS sequence"/>
</dbReference>
<dbReference type="SUPFAM" id="SSF49503">
    <property type="entry name" value="Cupredoxins"/>
    <property type="match status" value="1"/>
</dbReference>
<dbReference type="CDD" id="cd04218">
    <property type="entry name" value="Pseudoazurin"/>
    <property type="match status" value="1"/>
</dbReference>
<name>A0ABQ1LIQ6_9PROT</name>
<gene>
    <name evidence="12" type="ORF">GCM10007207_07570</name>
</gene>
<dbReference type="InterPro" id="IPR028871">
    <property type="entry name" value="BlueCu_1_BS"/>
</dbReference>
<dbReference type="Pfam" id="PF00127">
    <property type="entry name" value="Copper-bind"/>
    <property type="match status" value="1"/>
</dbReference>
<comment type="caution">
    <text evidence="12">The sequence shown here is derived from an EMBL/GenBank/DDBJ whole genome shotgun (WGS) entry which is preliminary data.</text>
</comment>
<dbReference type="Gene3D" id="2.60.40.420">
    <property type="entry name" value="Cupredoxins - blue copper proteins"/>
    <property type="match status" value="1"/>
</dbReference>
<evidence type="ECO:0000256" key="2">
    <source>
        <dbReference type="ARBA" id="ARBA00004418"/>
    </source>
</evidence>
<evidence type="ECO:0000256" key="1">
    <source>
        <dbReference type="ARBA" id="ARBA00001935"/>
    </source>
</evidence>
<proteinExistence type="predicted"/>
<evidence type="ECO:0000259" key="11">
    <source>
        <dbReference type="Pfam" id="PF00127"/>
    </source>
</evidence>
<keyword evidence="4" id="KW-0813">Transport</keyword>
<keyword evidence="7" id="KW-0249">Electron transport</keyword>
<dbReference type="InterPro" id="IPR002386">
    <property type="entry name" value="Amicyanin/Pseudoazurin"/>
</dbReference>
<evidence type="ECO:0000313" key="13">
    <source>
        <dbReference type="Proteomes" id="UP000637769"/>
    </source>
</evidence>
<dbReference type="PRINTS" id="PR00155">
    <property type="entry name" value="AMICYANIN"/>
</dbReference>
<evidence type="ECO:0000256" key="3">
    <source>
        <dbReference type="ARBA" id="ARBA00016984"/>
    </source>
</evidence>
<feature type="signal peptide" evidence="10">
    <location>
        <begin position="1"/>
        <end position="21"/>
    </location>
</feature>
<accession>A0ABQ1LIQ6</accession>
<keyword evidence="5" id="KW-0479">Metal-binding</keyword>
<dbReference type="InterPro" id="IPR001235">
    <property type="entry name" value="Copper_blue_Plastocyanin"/>
</dbReference>
<protein>
    <recommendedName>
        <fullName evidence="3 9">Pseudoazurin</fullName>
    </recommendedName>
</protein>
<comment type="subcellular location">
    <subcellularLocation>
        <location evidence="2">Periplasm</location>
    </subcellularLocation>
</comment>
<dbReference type="NCBIfam" id="TIGR02375">
    <property type="entry name" value="pseudoazurin"/>
    <property type="match status" value="1"/>
</dbReference>
<evidence type="ECO:0000256" key="9">
    <source>
        <dbReference type="NCBIfam" id="TIGR02375"/>
    </source>
</evidence>
<dbReference type="InterPro" id="IPR008972">
    <property type="entry name" value="Cupredoxin"/>
</dbReference>
<sequence>MSRMIRALALCAAMMPLAAQAATVEVKMLSHAANGGRGFEPAIVHIQPGDTVHFIASDPGHNAQSITGMIPDGATPFAGQMGHDLSVTFSKPGLYGYKCLPHYFLGMVGMVVVDKPVNEAAAKAVSQPGAAKIRFDQLFAQLDHS</sequence>
<comment type="cofactor">
    <cofactor evidence="1">
        <name>Cu cation</name>
        <dbReference type="ChEBI" id="CHEBI:23378"/>
    </cofactor>
</comment>
<dbReference type="InterPro" id="IPR012745">
    <property type="entry name" value="Pseudoazurin"/>
</dbReference>
<feature type="domain" description="Blue (type 1) copper" evidence="11">
    <location>
        <begin position="28"/>
        <end position="113"/>
    </location>
</feature>
<evidence type="ECO:0000256" key="7">
    <source>
        <dbReference type="ARBA" id="ARBA00022982"/>
    </source>
</evidence>
<dbReference type="InterPro" id="IPR000923">
    <property type="entry name" value="BlueCu_1"/>
</dbReference>
<feature type="chain" id="PRO_5045751726" description="Pseudoazurin" evidence="10">
    <location>
        <begin position="22"/>
        <end position="145"/>
    </location>
</feature>
<dbReference type="PROSITE" id="PS00196">
    <property type="entry name" value="COPPER_BLUE"/>
    <property type="match status" value="1"/>
</dbReference>
<dbReference type="RefSeq" id="WP_188425483.1">
    <property type="nucleotide sequence ID" value="NZ_BMCH01000002.1"/>
</dbReference>
<reference evidence="13" key="1">
    <citation type="journal article" date="2019" name="Int. J. Syst. Evol. Microbiol.">
        <title>The Global Catalogue of Microorganisms (GCM) 10K type strain sequencing project: providing services to taxonomists for standard genome sequencing and annotation.</title>
        <authorList>
            <consortium name="The Broad Institute Genomics Platform"/>
            <consortium name="The Broad Institute Genome Sequencing Center for Infectious Disease"/>
            <person name="Wu L."/>
            <person name="Ma J."/>
        </authorList>
    </citation>
    <scope>NUCLEOTIDE SEQUENCE [LARGE SCALE GENOMIC DNA]</scope>
    <source>
        <strain evidence="13">CCM 7132</strain>
    </source>
</reference>
<keyword evidence="8" id="KW-0186">Copper</keyword>
<keyword evidence="6" id="KW-0574">Periplasm</keyword>
<keyword evidence="13" id="KW-1185">Reference proteome</keyword>
<organism evidence="12 13">
    <name type="scientific">Asaia siamensis</name>
    <dbReference type="NCBI Taxonomy" id="110479"/>
    <lineage>
        <taxon>Bacteria</taxon>
        <taxon>Pseudomonadati</taxon>
        <taxon>Pseudomonadota</taxon>
        <taxon>Alphaproteobacteria</taxon>
        <taxon>Acetobacterales</taxon>
        <taxon>Acetobacteraceae</taxon>
        <taxon>Asaia</taxon>
    </lineage>
</organism>
<keyword evidence="10" id="KW-0732">Signal</keyword>
<dbReference type="PRINTS" id="PR00156">
    <property type="entry name" value="COPPERBLUE"/>
</dbReference>
<evidence type="ECO:0000313" key="12">
    <source>
        <dbReference type="EMBL" id="GGC24731.1"/>
    </source>
</evidence>
<evidence type="ECO:0000256" key="6">
    <source>
        <dbReference type="ARBA" id="ARBA00022764"/>
    </source>
</evidence>
<evidence type="ECO:0000256" key="10">
    <source>
        <dbReference type="SAM" id="SignalP"/>
    </source>
</evidence>